<comment type="subcellular location">
    <subcellularLocation>
        <location evidence="2">Membrane</location>
    </subcellularLocation>
</comment>
<evidence type="ECO:0000256" key="5">
    <source>
        <dbReference type="ARBA" id="ARBA00022670"/>
    </source>
</evidence>
<dbReference type="Gene3D" id="3.40.50.300">
    <property type="entry name" value="P-loop containing nucleotide triphosphate hydrolases"/>
    <property type="match status" value="1"/>
</dbReference>
<dbReference type="PANTHER" id="PTHR23076:SF97">
    <property type="entry name" value="ATP-DEPENDENT ZINC METALLOPROTEASE YME1L1"/>
    <property type="match status" value="1"/>
</dbReference>
<evidence type="ECO:0000256" key="7">
    <source>
        <dbReference type="ARBA" id="ARBA00022741"/>
    </source>
</evidence>
<dbReference type="GO" id="GO:0007005">
    <property type="term" value="P:mitochondrion organization"/>
    <property type="evidence" value="ECO:0007669"/>
    <property type="project" value="TreeGrafter"/>
</dbReference>
<evidence type="ECO:0000313" key="17">
    <source>
        <dbReference type="Proteomes" id="UP000008782"/>
    </source>
</evidence>
<keyword evidence="9" id="KW-0862">Zinc</keyword>
<dbReference type="InterPro" id="IPR005936">
    <property type="entry name" value="FtsH"/>
</dbReference>
<dbReference type="CDD" id="cd19501">
    <property type="entry name" value="RecA-like_FtsH"/>
    <property type="match status" value="1"/>
</dbReference>
<dbReference type="InterPro" id="IPR003959">
    <property type="entry name" value="ATPase_AAA_core"/>
</dbReference>
<dbReference type="VEuPathDB" id="FungiDB:GLRG_05054"/>
<evidence type="ECO:0000256" key="8">
    <source>
        <dbReference type="ARBA" id="ARBA00022801"/>
    </source>
</evidence>
<keyword evidence="5" id="KW-0645">Protease</keyword>
<feature type="region of interest" description="Disordered" evidence="13">
    <location>
        <begin position="703"/>
        <end position="763"/>
    </location>
</feature>
<dbReference type="InterPro" id="IPR003593">
    <property type="entry name" value="AAA+_ATPase"/>
</dbReference>
<dbReference type="FunFam" id="3.40.50.300:FF:000175">
    <property type="entry name" value="ATP-dependent zinc metalloprotease FTSH 4"/>
    <property type="match status" value="1"/>
</dbReference>
<dbReference type="AlphaFoldDB" id="E3QGC2"/>
<evidence type="ECO:0000259" key="15">
    <source>
        <dbReference type="SMART" id="SM00382"/>
    </source>
</evidence>
<keyword evidence="12 14" id="KW-0472">Membrane</keyword>
<dbReference type="eggNOG" id="KOG0734">
    <property type="taxonomic scope" value="Eukaryota"/>
</dbReference>
<dbReference type="HAMAP" id="MF_01458">
    <property type="entry name" value="FtsH"/>
    <property type="match status" value="1"/>
</dbReference>
<keyword evidence="6" id="KW-0479">Metal-binding</keyword>
<keyword evidence="17" id="KW-1185">Reference proteome</keyword>
<dbReference type="SUPFAM" id="SSF140990">
    <property type="entry name" value="FtsH protease domain-like"/>
    <property type="match status" value="1"/>
</dbReference>
<evidence type="ECO:0000256" key="12">
    <source>
        <dbReference type="ARBA" id="ARBA00023136"/>
    </source>
</evidence>
<comment type="similarity">
    <text evidence="4">In the N-terminal section; belongs to the AAA ATPase family.</text>
</comment>
<dbReference type="STRING" id="645133.E3QGC2"/>
<dbReference type="GO" id="GO:0016887">
    <property type="term" value="F:ATP hydrolysis activity"/>
    <property type="evidence" value="ECO:0007669"/>
    <property type="project" value="InterPro"/>
</dbReference>
<dbReference type="GO" id="GO:0046872">
    <property type="term" value="F:metal ion binding"/>
    <property type="evidence" value="ECO:0007669"/>
    <property type="project" value="UniProtKB-KW"/>
</dbReference>
<evidence type="ECO:0000313" key="16">
    <source>
        <dbReference type="EMBL" id="EFQ29910.1"/>
    </source>
</evidence>
<keyword evidence="14" id="KW-0812">Transmembrane</keyword>
<evidence type="ECO:0000256" key="2">
    <source>
        <dbReference type="ARBA" id="ARBA00004370"/>
    </source>
</evidence>
<dbReference type="MEROPS" id="M41.004"/>
<dbReference type="PANTHER" id="PTHR23076">
    <property type="entry name" value="METALLOPROTEASE M41 FTSH"/>
    <property type="match status" value="1"/>
</dbReference>
<evidence type="ECO:0000256" key="11">
    <source>
        <dbReference type="ARBA" id="ARBA00023049"/>
    </source>
</evidence>
<dbReference type="Pfam" id="PF21232">
    <property type="entry name" value="Yme1-like_N"/>
    <property type="match status" value="1"/>
</dbReference>
<dbReference type="OrthoDB" id="1413014at2759"/>
<dbReference type="Pfam" id="PF00004">
    <property type="entry name" value="AAA"/>
    <property type="match status" value="1"/>
</dbReference>
<dbReference type="InterPro" id="IPR000642">
    <property type="entry name" value="Peptidase_M41"/>
</dbReference>
<dbReference type="GO" id="GO:0141164">
    <property type="term" value="P:mitochondrial protein quality control"/>
    <property type="evidence" value="ECO:0007669"/>
    <property type="project" value="EnsemblFungi"/>
</dbReference>
<dbReference type="NCBIfam" id="TIGR01241">
    <property type="entry name" value="FtsH_fam"/>
    <property type="match status" value="1"/>
</dbReference>
<keyword evidence="10" id="KW-0067">ATP-binding</keyword>
<keyword evidence="11" id="KW-0482">Metalloprotease</keyword>
<evidence type="ECO:0000256" key="6">
    <source>
        <dbReference type="ARBA" id="ARBA00022723"/>
    </source>
</evidence>
<dbReference type="GO" id="GO:0045041">
    <property type="term" value="P:protein import into mitochondrial intermembrane space"/>
    <property type="evidence" value="ECO:0007669"/>
    <property type="project" value="EnsemblFungi"/>
</dbReference>
<gene>
    <name evidence="16" type="ORF">GLRG_05054</name>
</gene>
<dbReference type="GO" id="GO:0031942">
    <property type="term" value="C:i-AAA complex"/>
    <property type="evidence" value="ECO:0007669"/>
    <property type="project" value="EnsemblFungi"/>
</dbReference>
<dbReference type="EMBL" id="GG697347">
    <property type="protein sequence ID" value="EFQ29910.1"/>
    <property type="molecule type" value="Genomic_DNA"/>
</dbReference>
<dbReference type="InterPro" id="IPR003960">
    <property type="entry name" value="ATPase_AAA_CS"/>
</dbReference>
<evidence type="ECO:0000256" key="4">
    <source>
        <dbReference type="ARBA" id="ARBA00010550"/>
    </source>
</evidence>
<dbReference type="Pfam" id="PF01434">
    <property type="entry name" value="Peptidase_M41"/>
    <property type="match status" value="1"/>
</dbReference>
<keyword evidence="7" id="KW-0547">Nucleotide-binding</keyword>
<dbReference type="GO" id="GO:0005524">
    <property type="term" value="F:ATP binding"/>
    <property type="evidence" value="ECO:0007669"/>
    <property type="project" value="UniProtKB-KW"/>
</dbReference>
<sequence length="763" mass="81883">MALRPAALALSATSPLLRRAVLQPATMQSIFRLATASAPSARPVVPFTRTPGLGLALQQHQQRLFGTNQPISRNLLASREAAANRNPGSATAQNAFYQLLLKANMPAIVIERYNSGRFARNEAVDQAYAQAIGMQSTAAVGGLGGHDHLPSAFGNVGAVGGQEPGQQSPAGNLSPAQLQAVGQALAARSRDSNMATSTQGNGQTGPLHVVVDEPFGGVVFRWVKFILWFCLFTYISLILVTLLIETLQLFRRPGGKVDSEAKAENQTTRFADVHGADEAKDELQELVDFLRNPDKFSTLGGKLPKGILMVGPPGTGKTLLARAVAGEAGVPFFYMSGSEFDEVYVGVGAKRVRDLFASAKSKSPAIIFIDELDAIGGRRNTRDAAYHKQTLNQLLTELDGFEQNSGVVIIAATNFPELLDKALTRPGRFDRHVTVPLPDVRGRIEILKFHAKKVKAAPEINFEAIAASTGGLSGAELENIVNQAAVRASRLKAAAVSMADFEWAKDKVIMGAERKSMVIGEKEKEMTAYHEAGHALVSFYHESGPNKLYKVTILPRGQSLGHTAHLPEMDKYSYTTRDLKSLIETSLGGKLAEELVYGTDKVTTGVSSDLKNATSLAYQMVALYGMSAKLGPVEYGERYDQLSGETKALIESEVQRTLTESYEKVRVLLTKKRKELDLLAKALVEYETLDKNEVEKVIRGEKLPGRTPIPKGPMKVPASAAANIGQKFPPPPEAGEGSAVPPPSPPPPSASAGGMAPGSDRKS</sequence>
<comment type="similarity">
    <text evidence="3">In the C-terminal section; belongs to the peptidase M41 family.</text>
</comment>
<dbReference type="GO" id="GO:0006457">
    <property type="term" value="P:protein folding"/>
    <property type="evidence" value="ECO:0007669"/>
    <property type="project" value="EnsemblFungi"/>
</dbReference>
<dbReference type="GO" id="GO:0004176">
    <property type="term" value="F:ATP-dependent peptidase activity"/>
    <property type="evidence" value="ECO:0007669"/>
    <property type="project" value="EnsemblFungi"/>
</dbReference>
<feature type="compositionally biased region" description="Low complexity" evidence="13">
    <location>
        <begin position="750"/>
        <end position="763"/>
    </location>
</feature>
<evidence type="ECO:0000256" key="14">
    <source>
        <dbReference type="SAM" id="Phobius"/>
    </source>
</evidence>
<comment type="cofactor">
    <cofactor evidence="1">
        <name>Zn(2+)</name>
        <dbReference type="ChEBI" id="CHEBI:29105"/>
    </cofactor>
</comment>
<dbReference type="InterPro" id="IPR048438">
    <property type="entry name" value="Yme1-like_N"/>
</dbReference>
<accession>E3QGC2</accession>
<dbReference type="PROSITE" id="PS00674">
    <property type="entry name" value="AAA"/>
    <property type="match status" value="1"/>
</dbReference>
<dbReference type="Gene3D" id="1.10.8.60">
    <property type="match status" value="1"/>
</dbReference>
<evidence type="ECO:0000256" key="10">
    <source>
        <dbReference type="ARBA" id="ARBA00022840"/>
    </source>
</evidence>
<evidence type="ECO:0000256" key="9">
    <source>
        <dbReference type="ARBA" id="ARBA00022833"/>
    </source>
</evidence>
<dbReference type="InterPro" id="IPR037219">
    <property type="entry name" value="Peptidase_M41-like"/>
</dbReference>
<dbReference type="InterPro" id="IPR027417">
    <property type="entry name" value="P-loop_NTPase"/>
</dbReference>
<dbReference type="InterPro" id="IPR041569">
    <property type="entry name" value="AAA_lid_3"/>
</dbReference>
<dbReference type="SUPFAM" id="SSF52540">
    <property type="entry name" value="P-loop containing nucleoside triphosphate hydrolases"/>
    <property type="match status" value="1"/>
</dbReference>
<feature type="transmembrane region" description="Helical" evidence="14">
    <location>
        <begin position="225"/>
        <end position="244"/>
    </location>
</feature>
<dbReference type="GO" id="GO:0033619">
    <property type="term" value="P:membrane protein proteolysis"/>
    <property type="evidence" value="ECO:0007669"/>
    <property type="project" value="EnsemblFungi"/>
</dbReference>
<feature type="domain" description="AAA+ ATPase" evidence="15">
    <location>
        <begin position="303"/>
        <end position="439"/>
    </location>
</feature>
<dbReference type="FunFam" id="1.10.8.60:FF:000001">
    <property type="entry name" value="ATP-dependent zinc metalloprotease FtsH"/>
    <property type="match status" value="1"/>
</dbReference>
<evidence type="ECO:0000256" key="13">
    <source>
        <dbReference type="SAM" id="MobiDB-lite"/>
    </source>
</evidence>
<proteinExistence type="inferred from homology"/>
<dbReference type="FunFam" id="1.20.58.760:FF:000001">
    <property type="entry name" value="ATP-dependent zinc metalloprotease FtsH"/>
    <property type="match status" value="1"/>
</dbReference>
<dbReference type="HOGENOM" id="CLU_000688_9_0_1"/>
<keyword evidence="8" id="KW-0378">Hydrolase</keyword>
<evidence type="ECO:0000256" key="1">
    <source>
        <dbReference type="ARBA" id="ARBA00001947"/>
    </source>
</evidence>
<feature type="compositionally biased region" description="Pro residues" evidence="13">
    <location>
        <begin position="740"/>
        <end position="749"/>
    </location>
</feature>
<dbReference type="SMART" id="SM00382">
    <property type="entry name" value="AAA"/>
    <property type="match status" value="1"/>
</dbReference>
<dbReference type="GeneID" id="24410419"/>
<dbReference type="Pfam" id="PF17862">
    <property type="entry name" value="AAA_lid_3"/>
    <property type="match status" value="1"/>
</dbReference>
<organism evidence="17">
    <name type="scientific">Colletotrichum graminicola (strain M1.001 / M2 / FGSC 10212)</name>
    <name type="common">Maize anthracnose fungus</name>
    <name type="synonym">Glomerella graminicola</name>
    <dbReference type="NCBI Taxonomy" id="645133"/>
    <lineage>
        <taxon>Eukaryota</taxon>
        <taxon>Fungi</taxon>
        <taxon>Dikarya</taxon>
        <taxon>Ascomycota</taxon>
        <taxon>Pezizomycotina</taxon>
        <taxon>Sordariomycetes</taxon>
        <taxon>Hypocreomycetidae</taxon>
        <taxon>Glomerellales</taxon>
        <taxon>Glomerellaceae</taxon>
        <taxon>Colletotrichum</taxon>
        <taxon>Colletotrichum graminicola species complex</taxon>
    </lineage>
</organism>
<dbReference type="Gene3D" id="1.20.58.760">
    <property type="entry name" value="Peptidase M41"/>
    <property type="match status" value="1"/>
</dbReference>
<keyword evidence="14" id="KW-1133">Transmembrane helix</keyword>
<name>E3QGC2_COLGM</name>
<evidence type="ECO:0000256" key="3">
    <source>
        <dbReference type="ARBA" id="ARBA00010044"/>
    </source>
</evidence>
<dbReference type="Proteomes" id="UP000008782">
    <property type="component" value="Unassembled WGS sequence"/>
</dbReference>
<protein>
    <submittedName>
        <fullName evidence="16">ATP-dependent metallopeptidase HflB</fullName>
    </submittedName>
</protein>
<dbReference type="GO" id="GO:0030150">
    <property type="term" value="P:protein import into mitochondrial matrix"/>
    <property type="evidence" value="ECO:0007669"/>
    <property type="project" value="EnsemblFungi"/>
</dbReference>
<reference evidence="17" key="1">
    <citation type="journal article" date="2012" name="Nat. Genet.">
        <title>Lifestyle transitions in plant pathogenic Colletotrichum fungi deciphered by genome and transcriptome analyses.</title>
        <authorList>
            <person name="O'Connell R.J."/>
            <person name="Thon M.R."/>
            <person name="Hacquard S."/>
            <person name="Amyotte S.G."/>
            <person name="Kleemann J."/>
            <person name="Torres M.F."/>
            <person name="Damm U."/>
            <person name="Buiate E.A."/>
            <person name="Epstein L."/>
            <person name="Alkan N."/>
            <person name="Altmueller J."/>
            <person name="Alvarado-Balderrama L."/>
            <person name="Bauser C.A."/>
            <person name="Becker C."/>
            <person name="Birren B.W."/>
            <person name="Chen Z."/>
            <person name="Choi J."/>
            <person name="Crouch J.A."/>
            <person name="Duvick J.P."/>
            <person name="Farman M.A."/>
            <person name="Gan P."/>
            <person name="Heiman D."/>
            <person name="Henrissat B."/>
            <person name="Howard R.J."/>
            <person name="Kabbage M."/>
            <person name="Koch C."/>
            <person name="Kracher B."/>
            <person name="Kubo Y."/>
            <person name="Law A.D."/>
            <person name="Lebrun M.-H."/>
            <person name="Lee Y.-H."/>
            <person name="Miyara I."/>
            <person name="Moore N."/>
            <person name="Neumann U."/>
            <person name="Nordstroem K."/>
            <person name="Panaccione D.G."/>
            <person name="Panstruga R."/>
            <person name="Place M."/>
            <person name="Proctor R.H."/>
            <person name="Prusky D."/>
            <person name="Rech G."/>
            <person name="Reinhardt R."/>
            <person name="Rollins J.A."/>
            <person name="Rounsley S."/>
            <person name="Schardl C.L."/>
            <person name="Schwartz D.C."/>
            <person name="Shenoy N."/>
            <person name="Shirasu K."/>
            <person name="Sikhakolli U.R."/>
            <person name="Stueber K."/>
            <person name="Sukno S.A."/>
            <person name="Sweigard J.A."/>
            <person name="Takano Y."/>
            <person name="Takahara H."/>
            <person name="Trail F."/>
            <person name="van der Does H.C."/>
            <person name="Voll L.M."/>
            <person name="Will I."/>
            <person name="Young S."/>
            <person name="Zeng Q."/>
            <person name="Zhang J."/>
            <person name="Zhou S."/>
            <person name="Dickman M.B."/>
            <person name="Schulze-Lefert P."/>
            <person name="Ver Loren van Themaat E."/>
            <person name="Ma L.-J."/>
            <person name="Vaillancourt L.J."/>
        </authorList>
    </citation>
    <scope>NUCLEOTIDE SEQUENCE [LARGE SCALE GENOMIC DNA]</scope>
    <source>
        <strain evidence="17">M1.001 / M2 / FGSC 10212</strain>
    </source>
</reference>
<dbReference type="RefSeq" id="XP_008093930.1">
    <property type="nucleotide sequence ID" value="XM_008095739.1"/>
</dbReference>
<dbReference type="GO" id="GO:0004222">
    <property type="term" value="F:metalloendopeptidase activity"/>
    <property type="evidence" value="ECO:0007669"/>
    <property type="project" value="InterPro"/>
</dbReference>